<dbReference type="AlphaFoldDB" id="A0A6A6WNB6"/>
<dbReference type="PANTHER" id="PTHR33048:SF47">
    <property type="entry name" value="INTEGRAL MEMBRANE PROTEIN-RELATED"/>
    <property type="match status" value="1"/>
</dbReference>
<reference evidence="9" key="1">
    <citation type="journal article" date="2020" name="Stud. Mycol.">
        <title>101 Dothideomycetes genomes: a test case for predicting lifestyles and emergence of pathogens.</title>
        <authorList>
            <person name="Haridas S."/>
            <person name="Albert R."/>
            <person name="Binder M."/>
            <person name="Bloem J."/>
            <person name="Labutti K."/>
            <person name="Salamov A."/>
            <person name="Andreopoulos B."/>
            <person name="Baker S."/>
            <person name="Barry K."/>
            <person name="Bills G."/>
            <person name="Bluhm B."/>
            <person name="Cannon C."/>
            <person name="Castanera R."/>
            <person name="Culley D."/>
            <person name="Daum C."/>
            <person name="Ezra D."/>
            <person name="Gonzalez J."/>
            <person name="Henrissat B."/>
            <person name="Kuo A."/>
            <person name="Liang C."/>
            <person name="Lipzen A."/>
            <person name="Lutzoni F."/>
            <person name="Magnuson J."/>
            <person name="Mondo S."/>
            <person name="Nolan M."/>
            <person name="Ohm R."/>
            <person name="Pangilinan J."/>
            <person name="Park H.-J."/>
            <person name="Ramirez L."/>
            <person name="Alfaro M."/>
            <person name="Sun H."/>
            <person name="Tritt A."/>
            <person name="Yoshinaga Y."/>
            <person name="Zwiers L.-H."/>
            <person name="Turgeon B."/>
            <person name="Goodwin S."/>
            <person name="Spatafora J."/>
            <person name="Crous P."/>
            <person name="Grigoriev I."/>
        </authorList>
    </citation>
    <scope>NUCLEOTIDE SEQUENCE</scope>
    <source>
        <strain evidence="9">CBS 121739</strain>
    </source>
</reference>
<feature type="transmembrane region" description="Helical" evidence="7">
    <location>
        <begin position="121"/>
        <end position="145"/>
    </location>
</feature>
<feature type="region of interest" description="Disordered" evidence="6">
    <location>
        <begin position="291"/>
        <end position="315"/>
    </location>
</feature>
<comment type="subcellular location">
    <subcellularLocation>
        <location evidence="1">Membrane</location>
        <topology evidence="1">Multi-pass membrane protein</topology>
    </subcellularLocation>
</comment>
<dbReference type="InterPro" id="IPR049326">
    <property type="entry name" value="Rhodopsin_dom_fungi"/>
</dbReference>
<protein>
    <recommendedName>
        <fullName evidence="8">Rhodopsin domain-containing protein</fullName>
    </recommendedName>
</protein>
<evidence type="ECO:0000256" key="5">
    <source>
        <dbReference type="ARBA" id="ARBA00038359"/>
    </source>
</evidence>
<dbReference type="Pfam" id="PF20684">
    <property type="entry name" value="Fung_rhodopsin"/>
    <property type="match status" value="1"/>
</dbReference>
<accession>A0A6A6WNB6</accession>
<evidence type="ECO:0000256" key="1">
    <source>
        <dbReference type="ARBA" id="ARBA00004141"/>
    </source>
</evidence>
<evidence type="ECO:0000259" key="8">
    <source>
        <dbReference type="Pfam" id="PF20684"/>
    </source>
</evidence>
<dbReference type="OrthoDB" id="5391602at2759"/>
<dbReference type="RefSeq" id="XP_033605963.1">
    <property type="nucleotide sequence ID" value="XM_033746374.1"/>
</dbReference>
<evidence type="ECO:0000256" key="6">
    <source>
        <dbReference type="SAM" id="MobiDB-lite"/>
    </source>
</evidence>
<feature type="domain" description="Rhodopsin" evidence="8">
    <location>
        <begin position="27"/>
        <end position="272"/>
    </location>
</feature>
<keyword evidence="2 7" id="KW-0812">Transmembrane</keyword>
<feature type="transmembrane region" description="Helical" evidence="7">
    <location>
        <begin position="200"/>
        <end position="220"/>
    </location>
</feature>
<evidence type="ECO:0000313" key="10">
    <source>
        <dbReference type="Proteomes" id="UP000799437"/>
    </source>
</evidence>
<dbReference type="InterPro" id="IPR052337">
    <property type="entry name" value="SAT4-like"/>
</dbReference>
<organism evidence="9 10">
    <name type="scientific">Pseudovirgaria hyperparasitica</name>
    <dbReference type="NCBI Taxonomy" id="470096"/>
    <lineage>
        <taxon>Eukaryota</taxon>
        <taxon>Fungi</taxon>
        <taxon>Dikarya</taxon>
        <taxon>Ascomycota</taxon>
        <taxon>Pezizomycotina</taxon>
        <taxon>Dothideomycetes</taxon>
        <taxon>Dothideomycetes incertae sedis</taxon>
        <taxon>Acrospermales</taxon>
        <taxon>Acrospermaceae</taxon>
        <taxon>Pseudovirgaria</taxon>
    </lineage>
</organism>
<dbReference type="GO" id="GO:0016020">
    <property type="term" value="C:membrane"/>
    <property type="evidence" value="ECO:0007669"/>
    <property type="project" value="UniProtKB-SubCell"/>
</dbReference>
<feature type="transmembrane region" description="Helical" evidence="7">
    <location>
        <begin position="42"/>
        <end position="66"/>
    </location>
</feature>
<feature type="transmembrane region" description="Helical" evidence="7">
    <location>
        <begin position="6"/>
        <end position="30"/>
    </location>
</feature>
<evidence type="ECO:0000256" key="3">
    <source>
        <dbReference type="ARBA" id="ARBA00022989"/>
    </source>
</evidence>
<feature type="transmembrane region" description="Helical" evidence="7">
    <location>
        <begin position="165"/>
        <end position="188"/>
    </location>
</feature>
<evidence type="ECO:0000256" key="2">
    <source>
        <dbReference type="ARBA" id="ARBA00022692"/>
    </source>
</evidence>
<keyword evidence="3 7" id="KW-1133">Transmembrane helix</keyword>
<dbReference type="PANTHER" id="PTHR33048">
    <property type="entry name" value="PTH11-LIKE INTEGRAL MEMBRANE PROTEIN (AFU_ORTHOLOGUE AFUA_5G11245)"/>
    <property type="match status" value="1"/>
</dbReference>
<sequence>MYSSYSVTVVGCSIAFPFFAIIAVGFRLYGRRLQHVPWLSDDYLVVSALMFGIALCLISLNAAFNASLGQDLTEITPDQYVAFNKHIYALVLTAYTSFGLVKLSVLSLYKRIFAVPKFLRAANILFCIISLWIIVTIFLAIFSAWPISNFWSLGADYAFDHPRFLFINTILDTFFDVIVLSLPFPIIWGLQMSKSRKLQVTAIFSLGFFCVVSAGLRIYFGWRLSGTGASTQNQVSSDNFSYIVINNVIWCEMEACCSVIAACLPCMRPFMKPLKLDSFSHLVSRLRSWSSHSQNSRGTSRKHSSGSDSSGDEVQLTPVGSVRNLIVISKETQTDPENVPSQGVQVTQQYAVQYNPKFPQEHFTGDHAV</sequence>
<comment type="similarity">
    <text evidence="5">Belongs to the SAT4 family.</text>
</comment>
<evidence type="ECO:0000256" key="7">
    <source>
        <dbReference type="SAM" id="Phobius"/>
    </source>
</evidence>
<proteinExistence type="inferred from homology"/>
<dbReference type="Proteomes" id="UP000799437">
    <property type="component" value="Unassembled WGS sequence"/>
</dbReference>
<keyword evidence="4 7" id="KW-0472">Membrane</keyword>
<dbReference type="GeneID" id="54487428"/>
<gene>
    <name evidence="9" type="ORF">EJ05DRAFT_496331</name>
</gene>
<name>A0A6A6WNB6_9PEZI</name>
<feature type="transmembrane region" description="Helical" evidence="7">
    <location>
        <begin position="86"/>
        <end position="109"/>
    </location>
</feature>
<keyword evidence="10" id="KW-1185">Reference proteome</keyword>
<evidence type="ECO:0000256" key="4">
    <source>
        <dbReference type="ARBA" id="ARBA00023136"/>
    </source>
</evidence>
<evidence type="ECO:0000313" key="9">
    <source>
        <dbReference type="EMBL" id="KAF2763512.1"/>
    </source>
</evidence>
<dbReference type="EMBL" id="ML996565">
    <property type="protein sequence ID" value="KAF2763512.1"/>
    <property type="molecule type" value="Genomic_DNA"/>
</dbReference>